<dbReference type="Proteomes" id="UP001281761">
    <property type="component" value="Unassembled WGS sequence"/>
</dbReference>
<evidence type="ECO:0000313" key="1">
    <source>
        <dbReference type="EMBL" id="KAK2957139.1"/>
    </source>
</evidence>
<dbReference type="EMBL" id="JARBJD010000049">
    <property type="protein sequence ID" value="KAK2957139.1"/>
    <property type="molecule type" value="Genomic_DNA"/>
</dbReference>
<proteinExistence type="predicted"/>
<protein>
    <recommendedName>
        <fullName evidence="3">RING-type domain-containing protein</fullName>
    </recommendedName>
</protein>
<accession>A0ABQ9Y0B1</accession>
<gene>
    <name evidence="1" type="ORF">BLNAU_7969</name>
</gene>
<organism evidence="1 2">
    <name type="scientific">Blattamonas nauphoetae</name>
    <dbReference type="NCBI Taxonomy" id="2049346"/>
    <lineage>
        <taxon>Eukaryota</taxon>
        <taxon>Metamonada</taxon>
        <taxon>Preaxostyla</taxon>
        <taxon>Oxymonadida</taxon>
        <taxon>Blattamonas</taxon>
    </lineage>
</organism>
<comment type="caution">
    <text evidence="1">The sequence shown here is derived from an EMBL/GenBank/DDBJ whole genome shotgun (WGS) entry which is preliminary data.</text>
</comment>
<evidence type="ECO:0000313" key="2">
    <source>
        <dbReference type="Proteomes" id="UP001281761"/>
    </source>
</evidence>
<name>A0ABQ9Y0B1_9EUKA</name>
<sequence length="338" mass="38513">MADRTSTDEVIRKLDAVFTDPKYPKSYLRQLVEKYRELGSNDLFFDSQDFLSTVASDFEITKDGTLNSIFTRYHLTHPVNSKYIQLCMKQLINDFPSLPIQLLTNAFKKHCRLYIPTGLYLNDHLNLDVNPPTFEGQPFNPAARQVTDENLAGQDAHFDKDNEILDGDQFDDYCDSFNTLHQPSSRLPPLPTTLEAPEDDESDIATLGAAHGDILCSKCHKQANLAESVQCSKAHTLCLNCLREKANTAIIQKEKILHCDCVTHGDHNRCREILPDVMLAKRIPELIPKLKQYKTVDEYPADTVQSGICPQCYFPLHEVWGEPHHYKCNTCNLDFHVE</sequence>
<evidence type="ECO:0008006" key="3">
    <source>
        <dbReference type="Google" id="ProtNLM"/>
    </source>
</evidence>
<reference evidence="1 2" key="1">
    <citation type="journal article" date="2022" name="bioRxiv">
        <title>Genomics of Preaxostyla Flagellates Illuminates Evolutionary Transitions and the Path Towards Mitochondrial Loss.</title>
        <authorList>
            <person name="Novak L.V.F."/>
            <person name="Treitli S.C."/>
            <person name="Pyrih J."/>
            <person name="Halakuc P."/>
            <person name="Pipaliya S.V."/>
            <person name="Vacek V."/>
            <person name="Brzon O."/>
            <person name="Soukal P."/>
            <person name="Eme L."/>
            <person name="Dacks J.B."/>
            <person name="Karnkowska A."/>
            <person name="Elias M."/>
            <person name="Hampl V."/>
        </authorList>
    </citation>
    <scope>NUCLEOTIDE SEQUENCE [LARGE SCALE GENOMIC DNA]</scope>
    <source>
        <strain evidence="1">NAU3</strain>
        <tissue evidence="1">Gut</tissue>
    </source>
</reference>
<keyword evidence="2" id="KW-1185">Reference proteome</keyword>